<reference evidence="2" key="2">
    <citation type="submission" date="2021-04" db="EMBL/GenBank/DDBJ databases">
        <authorList>
            <person name="Gilroy R."/>
        </authorList>
    </citation>
    <scope>NUCLEOTIDE SEQUENCE</scope>
    <source>
        <strain evidence="2">Gambia15-2214</strain>
    </source>
</reference>
<dbReference type="Proteomes" id="UP000823914">
    <property type="component" value="Unassembled WGS sequence"/>
</dbReference>
<feature type="compositionally biased region" description="Basic and acidic residues" evidence="1">
    <location>
        <begin position="190"/>
        <end position="201"/>
    </location>
</feature>
<dbReference type="EMBL" id="JAHLFV010000043">
    <property type="protein sequence ID" value="MBU3849286.1"/>
    <property type="molecule type" value="Genomic_DNA"/>
</dbReference>
<name>A0A9E2NY26_9SPIR</name>
<protein>
    <submittedName>
        <fullName evidence="2">Uncharacterized protein</fullName>
    </submittedName>
</protein>
<feature type="compositionally biased region" description="Polar residues" evidence="1">
    <location>
        <begin position="202"/>
        <end position="212"/>
    </location>
</feature>
<comment type="caution">
    <text evidence="2">The sequence shown here is derived from an EMBL/GenBank/DDBJ whole genome shotgun (WGS) entry which is preliminary data.</text>
</comment>
<reference evidence="2" key="1">
    <citation type="journal article" date="2021" name="PeerJ">
        <title>Extensive microbial diversity within the chicken gut microbiome revealed by metagenomics and culture.</title>
        <authorList>
            <person name="Gilroy R."/>
            <person name="Ravi A."/>
            <person name="Getino M."/>
            <person name="Pursley I."/>
            <person name="Horton D.L."/>
            <person name="Alikhan N.F."/>
            <person name="Baker D."/>
            <person name="Gharbi K."/>
            <person name="Hall N."/>
            <person name="Watson M."/>
            <person name="Adriaenssens E.M."/>
            <person name="Foster-Nyarko E."/>
            <person name="Jarju S."/>
            <person name="Secka A."/>
            <person name="Antonio M."/>
            <person name="Oren A."/>
            <person name="Chaudhuri R.R."/>
            <person name="La Ragione R."/>
            <person name="Hildebrand F."/>
            <person name="Pallen M.J."/>
        </authorList>
    </citation>
    <scope>NUCLEOTIDE SEQUENCE</scope>
    <source>
        <strain evidence="2">Gambia15-2214</strain>
    </source>
</reference>
<proteinExistence type="predicted"/>
<evidence type="ECO:0000313" key="2">
    <source>
        <dbReference type="EMBL" id="MBU3849286.1"/>
    </source>
</evidence>
<feature type="compositionally biased region" description="Basic and acidic residues" evidence="1">
    <location>
        <begin position="221"/>
        <end position="233"/>
    </location>
</feature>
<organism evidence="2 3">
    <name type="scientific">Candidatus Treponema excrementipullorum</name>
    <dbReference type="NCBI Taxonomy" id="2838768"/>
    <lineage>
        <taxon>Bacteria</taxon>
        <taxon>Pseudomonadati</taxon>
        <taxon>Spirochaetota</taxon>
        <taxon>Spirochaetia</taxon>
        <taxon>Spirochaetales</taxon>
        <taxon>Treponemataceae</taxon>
        <taxon>Treponema</taxon>
    </lineage>
</organism>
<accession>A0A9E2NY26</accession>
<dbReference type="AlphaFoldDB" id="A0A9E2NY26"/>
<feature type="region of interest" description="Disordered" evidence="1">
    <location>
        <begin position="182"/>
        <end position="249"/>
    </location>
</feature>
<gene>
    <name evidence="2" type="ORF">IAA16_01830</name>
</gene>
<sequence>MKEQEISSSEEVLQLTEEWKKLGVLEYTDYLDKFSELIDLSFPHKELEPYIMAESLWFESFVFPSISEEDKKNYGQQTSELQLKIDNFFASIENEETVLHQWTNQVYKLFVYMTGRKYIPSYVVPVRKLTLFQDAQDGKDFIPPDEITQKLSLYKGYVKLEELIALYEDFKNFDETQKKDVLSNNEQTEGESKQPETEHATGSESIQENDASLQEDIDIESSDKTPVQEKETDATLEGQGGHDDSSVPADTIPFVPGIDWREVTSDPIVMYLMDYTEEAKEIKTFVSTYYHEVTMAERGKKALMYCRELGEQYGFLPEDVVSPRTATIASFAEEDYFILYCLNETDIEDFTTDLECLHTIGSYYFQRLSQSWLKDENQCNPEAVPTESF</sequence>
<evidence type="ECO:0000256" key="1">
    <source>
        <dbReference type="SAM" id="MobiDB-lite"/>
    </source>
</evidence>
<evidence type="ECO:0000313" key="3">
    <source>
        <dbReference type="Proteomes" id="UP000823914"/>
    </source>
</evidence>